<keyword evidence="2" id="KW-1133">Transmembrane helix</keyword>
<sequence>MTGQKNNHQSSDYPQTHLPVPTPPKTKEFPKVPTIHSDASKNAALIIAIIAGALIAIVLIILLILKFKNRPENNFKIDKTKIFNHDPNSALLSATNNDQQFDCAPKLESNVSKNGRKRELKDIKE</sequence>
<feature type="compositionally biased region" description="Polar residues" evidence="1">
    <location>
        <begin position="1"/>
        <end position="14"/>
    </location>
</feature>
<feature type="non-terminal residue" evidence="3">
    <location>
        <position position="125"/>
    </location>
</feature>
<comment type="caution">
    <text evidence="3">The sequence shown here is derived from an EMBL/GenBank/DDBJ whole genome shotgun (WGS) entry which is preliminary data.</text>
</comment>
<keyword evidence="4" id="KW-1185">Reference proteome</keyword>
<feature type="transmembrane region" description="Helical" evidence="2">
    <location>
        <begin position="43"/>
        <end position="65"/>
    </location>
</feature>
<feature type="region of interest" description="Disordered" evidence="1">
    <location>
        <begin position="1"/>
        <end position="33"/>
    </location>
</feature>
<accession>A0AAV7HW38</accession>
<dbReference type="AlphaFoldDB" id="A0AAV7HW38"/>
<dbReference type="EMBL" id="JAHXZJ010002671">
    <property type="protein sequence ID" value="KAH0537388.1"/>
    <property type="molecule type" value="Genomic_DNA"/>
</dbReference>
<evidence type="ECO:0000313" key="4">
    <source>
        <dbReference type="Proteomes" id="UP000826195"/>
    </source>
</evidence>
<evidence type="ECO:0000256" key="2">
    <source>
        <dbReference type="SAM" id="Phobius"/>
    </source>
</evidence>
<gene>
    <name evidence="3" type="ORF">KQX54_000704</name>
</gene>
<keyword evidence="2" id="KW-0472">Membrane</keyword>
<evidence type="ECO:0000256" key="1">
    <source>
        <dbReference type="SAM" id="MobiDB-lite"/>
    </source>
</evidence>
<organism evidence="3 4">
    <name type="scientific">Cotesia glomerata</name>
    <name type="common">Lepidopteran parasitic wasp</name>
    <name type="synonym">Apanteles glomeratus</name>
    <dbReference type="NCBI Taxonomy" id="32391"/>
    <lineage>
        <taxon>Eukaryota</taxon>
        <taxon>Metazoa</taxon>
        <taxon>Ecdysozoa</taxon>
        <taxon>Arthropoda</taxon>
        <taxon>Hexapoda</taxon>
        <taxon>Insecta</taxon>
        <taxon>Pterygota</taxon>
        <taxon>Neoptera</taxon>
        <taxon>Endopterygota</taxon>
        <taxon>Hymenoptera</taxon>
        <taxon>Apocrita</taxon>
        <taxon>Ichneumonoidea</taxon>
        <taxon>Braconidae</taxon>
        <taxon>Microgastrinae</taxon>
        <taxon>Cotesia</taxon>
    </lineage>
</organism>
<evidence type="ECO:0000313" key="3">
    <source>
        <dbReference type="EMBL" id="KAH0537388.1"/>
    </source>
</evidence>
<protein>
    <submittedName>
        <fullName evidence="3">Uncharacterized protein</fullName>
    </submittedName>
</protein>
<reference evidence="3 4" key="1">
    <citation type="journal article" date="2021" name="J. Hered.">
        <title>A chromosome-level genome assembly of the parasitoid wasp, Cotesia glomerata (Hymenoptera: Braconidae).</title>
        <authorList>
            <person name="Pinto B.J."/>
            <person name="Weis J.J."/>
            <person name="Gamble T."/>
            <person name="Ode P.J."/>
            <person name="Paul R."/>
            <person name="Zaspel J.M."/>
        </authorList>
    </citation>
    <scope>NUCLEOTIDE SEQUENCE [LARGE SCALE GENOMIC DNA]</scope>
    <source>
        <strain evidence="3">CgM1</strain>
    </source>
</reference>
<name>A0AAV7HW38_COTGL</name>
<keyword evidence="2" id="KW-0812">Transmembrane</keyword>
<dbReference type="Proteomes" id="UP000826195">
    <property type="component" value="Unassembled WGS sequence"/>
</dbReference>
<proteinExistence type="predicted"/>
<feature type="region of interest" description="Disordered" evidence="1">
    <location>
        <begin position="103"/>
        <end position="125"/>
    </location>
</feature>